<feature type="chain" id="PRO_5046447115" evidence="1">
    <location>
        <begin position="22"/>
        <end position="162"/>
    </location>
</feature>
<evidence type="ECO:0000313" key="2">
    <source>
        <dbReference type="EMBL" id="UUF07078.1"/>
    </source>
</evidence>
<dbReference type="EMBL" id="CP071249">
    <property type="protein sequence ID" value="UUF07078.1"/>
    <property type="molecule type" value="Genomic_DNA"/>
</dbReference>
<protein>
    <submittedName>
        <fullName evidence="2">Uncharacterized protein</fullName>
    </submittedName>
</protein>
<feature type="signal peptide" evidence="1">
    <location>
        <begin position="1"/>
        <end position="21"/>
    </location>
</feature>
<name>A0ABY5JK82_9FIRM</name>
<reference evidence="2 3" key="1">
    <citation type="submission" date="2021-03" db="EMBL/GenBank/DDBJ databases">
        <title>Comparative Genomics and Metabolomics in the genus Turicibacter.</title>
        <authorList>
            <person name="Maki J."/>
            <person name="Looft T."/>
        </authorList>
    </citation>
    <scope>NUCLEOTIDE SEQUENCE [LARGE SCALE GENOMIC DNA]</scope>
    <source>
        <strain evidence="2 3">MMM721</strain>
    </source>
</reference>
<sequence length="162" mass="18742">MRRYLLLFCCLLLAGCGNKIANQMIKEAKDAFEDKSYERAVGLLKLASDESSNKSYEIWYEQGEAFLNMLEYDDLTLFDDLLLAWTDLNLIDSEPSFVKEEAVAYIKGKLSEVKELASGTLESREMKEIIELIRLIEKRMGTLKMFESEIEELISLKQEMEE</sequence>
<proteinExistence type="predicted"/>
<evidence type="ECO:0000313" key="3">
    <source>
        <dbReference type="Proteomes" id="UP001058016"/>
    </source>
</evidence>
<dbReference type="Proteomes" id="UP001058016">
    <property type="component" value="Chromosome"/>
</dbReference>
<keyword evidence="3" id="KW-1185">Reference proteome</keyword>
<organism evidence="2 3">
    <name type="scientific">Turicibacter bilis</name>
    <dbReference type="NCBI Taxonomy" id="2735723"/>
    <lineage>
        <taxon>Bacteria</taxon>
        <taxon>Bacillati</taxon>
        <taxon>Bacillota</taxon>
        <taxon>Erysipelotrichia</taxon>
        <taxon>Erysipelotrichales</taxon>
        <taxon>Turicibacteraceae</taxon>
        <taxon>Turicibacter</taxon>
    </lineage>
</organism>
<keyword evidence="1" id="KW-0732">Signal</keyword>
<evidence type="ECO:0000256" key="1">
    <source>
        <dbReference type="SAM" id="SignalP"/>
    </source>
</evidence>
<dbReference type="PROSITE" id="PS51257">
    <property type="entry name" value="PROKAR_LIPOPROTEIN"/>
    <property type="match status" value="1"/>
</dbReference>
<gene>
    <name evidence="2" type="ORF">J0J69_06185</name>
</gene>
<dbReference type="RefSeq" id="WP_212725811.1">
    <property type="nucleotide sequence ID" value="NZ_CP071249.1"/>
</dbReference>
<accession>A0ABY5JK82</accession>